<protein>
    <submittedName>
        <fullName evidence="1">Uncharacterized protein</fullName>
    </submittedName>
</protein>
<reference evidence="1" key="1">
    <citation type="submission" date="2020-04" db="EMBL/GenBank/DDBJ databases">
        <title>A chromosome-scale assembly and high-density genetic map of the yellow drum (Nibea albiflora) genome.</title>
        <authorList>
            <person name="Xu D."/>
            <person name="Zhang W."/>
            <person name="Chen R."/>
            <person name="Tan P."/>
            <person name="Wang L."/>
            <person name="Song H."/>
            <person name="Tian L."/>
            <person name="Zhu Q."/>
            <person name="Wang B."/>
        </authorList>
    </citation>
    <scope>NUCLEOTIDE SEQUENCE</scope>
    <source>
        <strain evidence="1">ZJHYS-2018</strain>
    </source>
</reference>
<proteinExistence type="predicted"/>
<organism evidence="1 2">
    <name type="scientific">Nibea albiflora</name>
    <name type="common">Yellow drum</name>
    <name type="synonym">Corvina albiflora</name>
    <dbReference type="NCBI Taxonomy" id="240163"/>
    <lineage>
        <taxon>Eukaryota</taxon>
        <taxon>Metazoa</taxon>
        <taxon>Chordata</taxon>
        <taxon>Craniata</taxon>
        <taxon>Vertebrata</taxon>
        <taxon>Euteleostomi</taxon>
        <taxon>Actinopterygii</taxon>
        <taxon>Neopterygii</taxon>
        <taxon>Teleostei</taxon>
        <taxon>Neoteleostei</taxon>
        <taxon>Acanthomorphata</taxon>
        <taxon>Eupercaria</taxon>
        <taxon>Sciaenidae</taxon>
        <taxon>Nibea</taxon>
    </lineage>
</organism>
<evidence type="ECO:0000313" key="1">
    <source>
        <dbReference type="EMBL" id="KAG8001225.1"/>
    </source>
</evidence>
<sequence length="128" mass="14118">MLTGRGASVVQEPELGKQAMYPGSAASMDIMTEVGAVTNGLFENTSFIRPTSAPPMIYIFAQGSREVTGKDPGKKHKQKDSRNREMIQKGKNRKDANTGTMKREGLGHTEKPGRKHTGTTRDRQENRN</sequence>
<comment type="caution">
    <text evidence="1">The sequence shown here is derived from an EMBL/GenBank/DDBJ whole genome shotgun (WGS) entry which is preliminary data.</text>
</comment>
<dbReference type="EMBL" id="CM024795">
    <property type="protein sequence ID" value="KAG8001225.1"/>
    <property type="molecule type" value="Genomic_DNA"/>
</dbReference>
<gene>
    <name evidence="1" type="ORF">GBF38_006798</name>
</gene>
<keyword evidence="2" id="KW-1185">Reference proteome</keyword>
<evidence type="ECO:0000313" key="2">
    <source>
        <dbReference type="Proteomes" id="UP000805704"/>
    </source>
</evidence>
<name>A0ACB7EGK7_NIBAL</name>
<dbReference type="Proteomes" id="UP000805704">
    <property type="component" value="Chromosome 7"/>
</dbReference>
<accession>A0ACB7EGK7</accession>